<reference evidence="2" key="1">
    <citation type="journal article" date="2019" name="Int. J. Syst. Evol. Microbiol.">
        <title>The Global Catalogue of Microorganisms (GCM) 10K type strain sequencing project: providing services to taxonomists for standard genome sequencing and annotation.</title>
        <authorList>
            <consortium name="The Broad Institute Genomics Platform"/>
            <consortium name="The Broad Institute Genome Sequencing Center for Infectious Disease"/>
            <person name="Wu L."/>
            <person name="Ma J."/>
        </authorList>
    </citation>
    <scope>NUCLEOTIDE SEQUENCE [LARGE SCALE GENOMIC DNA]</scope>
    <source>
        <strain evidence="2">ICMP 6774ER</strain>
    </source>
</reference>
<dbReference type="RefSeq" id="WP_379581108.1">
    <property type="nucleotide sequence ID" value="NZ_JBHUFV010000079.1"/>
</dbReference>
<comment type="caution">
    <text evidence="1">The sequence shown here is derived from an EMBL/GenBank/DDBJ whole genome shotgun (WGS) entry which is preliminary data.</text>
</comment>
<evidence type="ECO:0000313" key="1">
    <source>
        <dbReference type="EMBL" id="MFD1939018.1"/>
    </source>
</evidence>
<evidence type="ECO:0000313" key="2">
    <source>
        <dbReference type="Proteomes" id="UP001597368"/>
    </source>
</evidence>
<gene>
    <name evidence="1" type="ORF">ACFSKW_46910</name>
</gene>
<name>A0ABW4TAI5_9ACTN</name>
<accession>A0ABW4TAI5</accession>
<keyword evidence="2" id="KW-1185">Reference proteome</keyword>
<dbReference type="Proteomes" id="UP001597368">
    <property type="component" value="Unassembled WGS sequence"/>
</dbReference>
<organism evidence="1 2">
    <name type="scientific">Nonomuraea mangrovi</name>
    <dbReference type="NCBI Taxonomy" id="2316207"/>
    <lineage>
        <taxon>Bacteria</taxon>
        <taxon>Bacillati</taxon>
        <taxon>Actinomycetota</taxon>
        <taxon>Actinomycetes</taxon>
        <taxon>Streptosporangiales</taxon>
        <taxon>Streptosporangiaceae</taxon>
        <taxon>Nonomuraea</taxon>
    </lineage>
</organism>
<sequence length="63" mass="6793">MLEAVRVAPDPVPIADVRQEITGEDRVLPGMRELVATCAERLALYSELDTPWAVQALAAASDT</sequence>
<protein>
    <submittedName>
        <fullName evidence="1">Uncharacterized protein</fullName>
    </submittedName>
</protein>
<proteinExistence type="predicted"/>
<dbReference type="EMBL" id="JBHUFV010000079">
    <property type="protein sequence ID" value="MFD1939018.1"/>
    <property type="molecule type" value="Genomic_DNA"/>
</dbReference>